<evidence type="ECO:0000313" key="3">
    <source>
        <dbReference type="Proteomes" id="UP000270342"/>
    </source>
</evidence>
<sequence>MADEGNQRQAMTGAVRRYAKIGLAGLLLGIVSSVQAQSMSVDAADHPPHRSPHRFSRIVIPPPPPTPDPVPPEISEHRHDGHMSPDERRLLRQHIEDAVRDLYKR</sequence>
<name>A0A494XXS4_9BURK</name>
<dbReference type="Proteomes" id="UP000270342">
    <property type="component" value="Unassembled WGS sequence"/>
</dbReference>
<evidence type="ECO:0000313" key="2">
    <source>
        <dbReference type="EMBL" id="RKP54725.1"/>
    </source>
</evidence>
<gene>
    <name evidence="2" type="ORF">D7S86_13855</name>
</gene>
<feature type="region of interest" description="Disordered" evidence="1">
    <location>
        <begin position="41"/>
        <end position="88"/>
    </location>
</feature>
<reference evidence="2 3" key="1">
    <citation type="submission" date="2018-10" db="EMBL/GenBank/DDBJ databases">
        <title>Robbsia sp. DHC34, isolated from soil.</title>
        <authorList>
            <person name="Gao Z.-H."/>
            <person name="Qiu L.-H."/>
        </authorList>
    </citation>
    <scope>NUCLEOTIDE SEQUENCE [LARGE SCALE GENOMIC DNA]</scope>
    <source>
        <strain evidence="2 3">DHC34</strain>
    </source>
</reference>
<evidence type="ECO:0000256" key="1">
    <source>
        <dbReference type="SAM" id="MobiDB-lite"/>
    </source>
</evidence>
<dbReference type="EMBL" id="RBZU01000005">
    <property type="protein sequence ID" value="RKP54725.1"/>
    <property type="molecule type" value="Genomic_DNA"/>
</dbReference>
<keyword evidence="3" id="KW-1185">Reference proteome</keyword>
<proteinExistence type="predicted"/>
<comment type="caution">
    <text evidence="2">The sequence shown here is derived from an EMBL/GenBank/DDBJ whole genome shotgun (WGS) entry which is preliminary data.</text>
</comment>
<dbReference type="AlphaFoldDB" id="A0A494XXS4"/>
<accession>A0A494XXS4</accession>
<feature type="compositionally biased region" description="Pro residues" evidence="1">
    <location>
        <begin position="60"/>
        <end position="72"/>
    </location>
</feature>
<feature type="compositionally biased region" description="Basic and acidic residues" evidence="1">
    <location>
        <begin position="74"/>
        <end position="88"/>
    </location>
</feature>
<organism evidence="2 3">
    <name type="scientific">Pararobbsia silviterrae</name>
    <dbReference type="NCBI Taxonomy" id="1792498"/>
    <lineage>
        <taxon>Bacteria</taxon>
        <taxon>Pseudomonadati</taxon>
        <taxon>Pseudomonadota</taxon>
        <taxon>Betaproteobacteria</taxon>
        <taxon>Burkholderiales</taxon>
        <taxon>Burkholderiaceae</taxon>
        <taxon>Pararobbsia</taxon>
    </lineage>
</organism>
<dbReference type="OrthoDB" id="9132789at2"/>
<protein>
    <submittedName>
        <fullName evidence="2">Uncharacterized protein</fullName>
    </submittedName>
</protein>